<keyword evidence="10 13" id="KW-1133">Transmembrane helix</keyword>
<evidence type="ECO:0000256" key="13">
    <source>
        <dbReference type="SAM" id="Phobius"/>
    </source>
</evidence>
<dbReference type="NCBIfam" id="TIGR01494">
    <property type="entry name" value="ATPase_P-type"/>
    <property type="match status" value="1"/>
</dbReference>
<dbReference type="InterPro" id="IPR001757">
    <property type="entry name" value="P_typ_ATPase"/>
</dbReference>
<dbReference type="GO" id="GO:0005886">
    <property type="term" value="C:plasma membrane"/>
    <property type="evidence" value="ECO:0007669"/>
    <property type="project" value="UniProtKB-SubCell"/>
</dbReference>
<dbReference type="InterPro" id="IPR023299">
    <property type="entry name" value="ATPase_P-typ_cyto_dom_N"/>
</dbReference>
<evidence type="ECO:0000256" key="1">
    <source>
        <dbReference type="ARBA" id="ARBA00004651"/>
    </source>
</evidence>
<keyword evidence="5" id="KW-0597">Phosphoprotein</keyword>
<evidence type="ECO:0000256" key="2">
    <source>
        <dbReference type="ARBA" id="ARBA00006024"/>
    </source>
</evidence>
<feature type="non-terminal residue" evidence="15">
    <location>
        <position position="587"/>
    </location>
</feature>
<dbReference type="GO" id="GO:0005524">
    <property type="term" value="F:ATP binding"/>
    <property type="evidence" value="ECO:0007669"/>
    <property type="project" value="InterPro"/>
</dbReference>
<name>A0AA42CH24_9PROT</name>
<evidence type="ECO:0000256" key="7">
    <source>
        <dbReference type="ARBA" id="ARBA00022723"/>
    </source>
</evidence>
<evidence type="ECO:0000313" key="15">
    <source>
        <dbReference type="EMBL" id="MCW3476761.1"/>
    </source>
</evidence>
<dbReference type="PROSITE" id="PS00154">
    <property type="entry name" value="ATPASE_E1_E2"/>
    <property type="match status" value="1"/>
</dbReference>
<dbReference type="EMBL" id="JAPDNT010000024">
    <property type="protein sequence ID" value="MCW3476761.1"/>
    <property type="molecule type" value="Genomic_DNA"/>
</dbReference>
<evidence type="ECO:0000256" key="9">
    <source>
        <dbReference type="ARBA" id="ARBA00022967"/>
    </source>
</evidence>
<dbReference type="Pfam" id="PF00122">
    <property type="entry name" value="E1-E2_ATPase"/>
    <property type="match status" value="1"/>
</dbReference>
<dbReference type="InterPro" id="IPR006121">
    <property type="entry name" value="HMA_dom"/>
</dbReference>
<evidence type="ECO:0000256" key="10">
    <source>
        <dbReference type="ARBA" id="ARBA00022989"/>
    </source>
</evidence>
<keyword evidence="12 13" id="KW-0472">Membrane</keyword>
<keyword evidence="7" id="KW-0479">Metal-binding</keyword>
<dbReference type="CDD" id="cd00371">
    <property type="entry name" value="HMA"/>
    <property type="match status" value="1"/>
</dbReference>
<dbReference type="Proteomes" id="UP001165679">
    <property type="component" value="Unassembled WGS sequence"/>
</dbReference>
<dbReference type="SUPFAM" id="SSF81660">
    <property type="entry name" value="Metal cation-transporting ATPase, ATP-binding domain N"/>
    <property type="match status" value="1"/>
</dbReference>
<dbReference type="GO" id="GO:0055070">
    <property type="term" value="P:copper ion homeostasis"/>
    <property type="evidence" value="ECO:0007669"/>
    <property type="project" value="TreeGrafter"/>
</dbReference>
<dbReference type="Pfam" id="PF12156">
    <property type="entry name" value="ATPase-cat_bd"/>
    <property type="match status" value="1"/>
</dbReference>
<dbReference type="SUPFAM" id="SSF81665">
    <property type="entry name" value="Calcium ATPase, transmembrane domain M"/>
    <property type="match status" value="1"/>
</dbReference>
<comment type="similarity">
    <text evidence="2">Belongs to the cation transport ATPase (P-type) (TC 3.A.3) family. Type IB subfamily.</text>
</comment>
<reference evidence="15" key="2">
    <citation type="submission" date="2022-10" db="EMBL/GenBank/DDBJ databases">
        <authorList>
            <person name="Trinh H.N."/>
        </authorList>
    </citation>
    <scope>NUCLEOTIDE SEQUENCE</scope>
    <source>
        <strain evidence="15">RN2-1</strain>
    </source>
</reference>
<keyword evidence="9" id="KW-1278">Translocase</keyword>
<dbReference type="PANTHER" id="PTHR43520:SF5">
    <property type="entry name" value="CATION-TRANSPORTING P-TYPE ATPASE-RELATED"/>
    <property type="match status" value="1"/>
</dbReference>
<dbReference type="InterPro" id="IPR021993">
    <property type="entry name" value="ATPase-cat-bd"/>
</dbReference>
<organism evidence="15 16">
    <name type="scientific">Limobrevibacterium gyesilva</name>
    <dbReference type="NCBI Taxonomy" id="2991712"/>
    <lineage>
        <taxon>Bacteria</taxon>
        <taxon>Pseudomonadati</taxon>
        <taxon>Pseudomonadota</taxon>
        <taxon>Alphaproteobacteria</taxon>
        <taxon>Acetobacterales</taxon>
        <taxon>Acetobacteraceae</taxon>
        <taxon>Limobrevibacterium</taxon>
    </lineage>
</organism>
<sequence>MSGAVLGAAGIATAAADTVCAHCGLPAPAGRRFCCPGCAAAFETIQGLGLGSYYARRVLDPAARAPRPEGADRWDLSRYVTTDAKARNTLTLAVDGLQCGACVWLIESALAQDPALLQGRVNMTTRRLRLVWEGGAAEADRFVAAVERLGYRLVPFDAACLAAAADRTGQALLRALAVAGFAAANVMLSSVAVWAGLAQGMGPATRELLHWVSALVAMPAIAYAGMPFFRSAFAALRQRRTNMDVPVSIGVILVTAMSLAETMRGGEHAYFDSAVSLLFFLLIGRVLDHRARGRARATAEQLLTLRATEVAVIQPDGTTRRSPQENVAPGACILVAAGERIGVDGVVERGAAPLDTSLVTGESLPVQAGPGTQVFAGTLNLGEPITVRATATGSATLLAECARLIEAAEARRGRFVVLADRVARRYAPTVHAAAALTFLWWWYVQGAPFGTALLTACAVLIITCPCALALAVPAVQVIATGRLFQRGILLKSPTALERLAEADTVVFDKTGTLTEPVLALVETPGLDRAALHAAAALAAASRHPLARSLVAAAGPVAAAEGVQEVAGQGLRCGDVRLGSRAFAGDPA</sequence>
<keyword evidence="11" id="KW-0406">Ion transport</keyword>
<evidence type="ECO:0000259" key="14">
    <source>
        <dbReference type="PROSITE" id="PS50846"/>
    </source>
</evidence>
<dbReference type="Gene3D" id="3.40.50.1000">
    <property type="entry name" value="HAD superfamily/HAD-like"/>
    <property type="match status" value="1"/>
</dbReference>
<dbReference type="InterPro" id="IPR023298">
    <property type="entry name" value="ATPase_P-typ_TM_dom_sf"/>
</dbReference>
<keyword evidence="8" id="KW-0460">Magnesium</keyword>
<feature type="transmembrane region" description="Helical" evidence="13">
    <location>
        <begin position="209"/>
        <end position="233"/>
    </location>
</feature>
<comment type="subcellular location">
    <subcellularLocation>
        <location evidence="1">Cell membrane</location>
        <topology evidence="1">Multi-pass membrane protein</topology>
    </subcellularLocation>
</comment>
<dbReference type="PANTHER" id="PTHR43520">
    <property type="entry name" value="ATP7, ISOFORM B"/>
    <property type="match status" value="1"/>
</dbReference>
<dbReference type="SUPFAM" id="SSF81653">
    <property type="entry name" value="Calcium ATPase, transduction domain A"/>
    <property type="match status" value="1"/>
</dbReference>
<evidence type="ECO:0000256" key="3">
    <source>
        <dbReference type="ARBA" id="ARBA00022448"/>
    </source>
</evidence>
<evidence type="ECO:0000256" key="8">
    <source>
        <dbReference type="ARBA" id="ARBA00022842"/>
    </source>
</evidence>
<feature type="transmembrane region" description="Helical" evidence="13">
    <location>
        <begin position="175"/>
        <end position="197"/>
    </location>
</feature>
<feature type="transmembrane region" description="Helical" evidence="13">
    <location>
        <begin position="449"/>
        <end position="472"/>
    </location>
</feature>
<dbReference type="AlphaFoldDB" id="A0AA42CH24"/>
<feature type="transmembrane region" description="Helical" evidence="13">
    <location>
        <begin position="245"/>
        <end position="263"/>
    </location>
</feature>
<evidence type="ECO:0000256" key="12">
    <source>
        <dbReference type="ARBA" id="ARBA00023136"/>
    </source>
</evidence>
<dbReference type="InterPro" id="IPR023214">
    <property type="entry name" value="HAD_sf"/>
</dbReference>
<keyword evidence="4" id="KW-1003">Cell membrane</keyword>
<accession>A0AA42CH24</accession>
<feature type="domain" description="HMA" evidence="14">
    <location>
        <begin position="88"/>
        <end position="154"/>
    </location>
</feature>
<evidence type="ECO:0000256" key="6">
    <source>
        <dbReference type="ARBA" id="ARBA00022692"/>
    </source>
</evidence>
<dbReference type="GO" id="GO:0005507">
    <property type="term" value="F:copper ion binding"/>
    <property type="evidence" value="ECO:0007669"/>
    <property type="project" value="TreeGrafter"/>
</dbReference>
<keyword evidence="16" id="KW-1185">Reference proteome</keyword>
<dbReference type="RefSeq" id="WP_264715594.1">
    <property type="nucleotide sequence ID" value="NZ_JAPDNT010000024.1"/>
</dbReference>
<dbReference type="Gene3D" id="3.30.70.100">
    <property type="match status" value="1"/>
</dbReference>
<evidence type="ECO:0000256" key="4">
    <source>
        <dbReference type="ARBA" id="ARBA00022475"/>
    </source>
</evidence>
<protein>
    <submittedName>
        <fullName evidence="15">Heavy metal translocating P-type ATPase metal-binding domain-containing protein</fullName>
    </submittedName>
</protein>
<dbReference type="PROSITE" id="PS50846">
    <property type="entry name" value="HMA_2"/>
    <property type="match status" value="1"/>
</dbReference>
<dbReference type="InterPro" id="IPR018303">
    <property type="entry name" value="ATPase_P-typ_P_site"/>
</dbReference>
<evidence type="ECO:0000256" key="11">
    <source>
        <dbReference type="ARBA" id="ARBA00023065"/>
    </source>
</evidence>
<dbReference type="InterPro" id="IPR036163">
    <property type="entry name" value="HMA_dom_sf"/>
</dbReference>
<dbReference type="Gene3D" id="2.70.150.10">
    <property type="entry name" value="Calcium-transporting ATPase, cytoplasmic transduction domain A"/>
    <property type="match status" value="1"/>
</dbReference>
<keyword evidence="3" id="KW-0813">Transport</keyword>
<dbReference type="InterPro" id="IPR008250">
    <property type="entry name" value="ATPase_P-typ_transduc_dom_A_sf"/>
</dbReference>
<dbReference type="SUPFAM" id="SSF55008">
    <property type="entry name" value="HMA, heavy metal-associated domain"/>
    <property type="match status" value="1"/>
</dbReference>
<dbReference type="InterPro" id="IPR059000">
    <property type="entry name" value="ATPase_P-type_domA"/>
</dbReference>
<proteinExistence type="inferred from homology"/>
<dbReference type="GO" id="GO:0043682">
    <property type="term" value="F:P-type divalent copper transporter activity"/>
    <property type="evidence" value="ECO:0007669"/>
    <property type="project" value="TreeGrafter"/>
</dbReference>
<reference evidence="15" key="1">
    <citation type="submission" date="2022-09" db="EMBL/GenBank/DDBJ databases">
        <title>Rhodovastum sp. nov. RN2-1 isolated from soil in Seongnam, South Korea.</title>
        <authorList>
            <person name="Le N.T."/>
        </authorList>
    </citation>
    <scope>NUCLEOTIDE SEQUENCE</scope>
    <source>
        <strain evidence="15">RN2-1</strain>
    </source>
</reference>
<evidence type="ECO:0000313" key="16">
    <source>
        <dbReference type="Proteomes" id="UP001165679"/>
    </source>
</evidence>
<feature type="transmembrane region" description="Helical" evidence="13">
    <location>
        <begin position="426"/>
        <end position="443"/>
    </location>
</feature>
<dbReference type="Gene3D" id="3.40.1110.10">
    <property type="entry name" value="Calcium-transporting ATPase, cytoplasmic domain N"/>
    <property type="match status" value="1"/>
</dbReference>
<evidence type="ECO:0000256" key="5">
    <source>
        <dbReference type="ARBA" id="ARBA00022553"/>
    </source>
</evidence>
<keyword evidence="6 13" id="KW-0812">Transmembrane</keyword>
<comment type="caution">
    <text evidence="15">The sequence shown here is derived from an EMBL/GenBank/DDBJ whole genome shotgun (WGS) entry which is preliminary data.</text>
</comment>
<dbReference type="GO" id="GO:0016887">
    <property type="term" value="F:ATP hydrolysis activity"/>
    <property type="evidence" value="ECO:0007669"/>
    <property type="project" value="InterPro"/>
</dbReference>
<gene>
    <name evidence="15" type="ORF">OL599_19530</name>
</gene>
<feature type="transmembrane region" description="Helical" evidence="13">
    <location>
        <begin position="269"/>
        <end position="287"/>
    </location>
</feature>